<sequence>MSDHPQIHHKRRRSQLLAYRQHLLYGLTSQQHLFAGRFLRPAVVQTGTSRIDQSSTGNHPPLGGSGCSSLWTTSRFQLLEGESIDSRKYGLRDNVAQLSVFEVVVVNCKLLFLCSAISSRLMGSVSDERMLEICIIGWVEVSNAISVLKAYISDATLSPEVMQCDLFMLSSSMDDIALASLGIQFDSIP</sequence>
<organism evidence="1 2">
    <name type="scientific">Capsicum baccatum</name>
    <name type="common">Peruvian pepper</name>
    <dbReference type="NCBI Taxonomy" id="33114"/>
    <lineage>
        <taxon>Eukaryota</taxon>
        <taxon>Viridiplantae</taxon>
        <taxon>Streptophyta</taxon>
        <taxon>Embryophyta</taxon>
        <taxon>Tracheophyta</taxon>
        <taxon>Spermatophyta</taxon>
        <taxon>Magnoliopsida</taxon>
        <taxon>eudicotyledons</taxon>
        <taxon>Gunneridae</taxon>
        <taxon>Pentapetalae</taxon>
        <taxon>asterids</taxon>
        <taxon>lamiids</taxon>
        <taxon>Solanales</taxon>
        <taxon>Solanaceae</taxon>
        <taxon>Solanoideae</taxon>
        <taxon>Capsiceae</taxon>
        <taxon>Capsicum</taxon>
    </lineage>
</organism>
<dbReference type="OrthoDB" id="428734at2759"/>
<gene>
    <name evidence="1" type="ORF">CQW23_11403</name>
</gene>
<reference evidence="1 2" key="1">
    <citation type="journal article" date="2017" name="Genome Biol.">
        <title>New reference genome sequences of hot pepper reveal the massive evolution of plant disease-resistance genes by retroduplication.</title>
        <authorList>
            <person name="Kim S."/>
            <person name="Park J."/>
            <person name="Yeom S.I."/>
            <person name="Kim Y.M."/>
            <person name="Seo E."/>
            <person name="Kim K.T."/>
            <person name="Kim M.S."/>
            <person name="Lee J.M."/>
            <person name="Cheong K."/>
            <person name="Shin H.S."/>
            <person name="Kim S.B."/>
            <person name="Han K."/>
            <person name="Lee J."/>
            <person name="Park M."/>
            <person name="Lee H.A."/>
            <person name="Lee H.Y."/>
            <person name="Lee Y."/>
            <person name="Oh S."/>
            <person name="Lee J.H."/>
            <person name="Choi E."/>
            <person name="Choi E."/>
            <person name="Lee S.E."/>
            <person name="Jeon J."/>
            <person name="Kim H."/>
            <person name="Choi G."/>
            <person name="Song H."/>
            <person name="Lee J."/>
            <person name="Lee S.C."/>
            <person name="Kwon J.K."/>
            <person name="Lee H.Y."/>
            <person name="Koo N."/>
            <person name="Hong Y."/>
            <person name="Kim R.W."/>
            <person name="Kang W.H."/>
            <person name="Huh J.H."/>
            <person name="Kang B.C."/>
            <person name="Yang T.J."/>
            <person name="Lee Y.H."/>
            <person name="Bennetzen J.L."/>
            <person name="Choi D."/>
        </authorList>
    </citation>
    <scope>NUCLEOTIDE SEQUENCE [LARGE SCALE GENOMIC DNA]</scope>
    <source>
        <strain evidence="2">cv. PBC81</strain>
    </source>
</reference>
<accession>A0A2G2WPM7</accession>
<dbReference type="AlphaFoldDB" id="A0A2G2WPM7"/>
<protein>
    <submittedName>
        <fullName evidence="1">Uncharacterized protein</fullName>
    </submittedName>
</protein>
<evidence type="ECO:0000313" key="1">
    <source>
        <dbReference type="EMBL" id="PHT47195.1"/>
    </source>
</evidence>
<reference evidence="2" key="2">
    <citation type="journal article" date="2017" name="J. Anim. Genet.">
        <title>Multiple reference genome sequences of hot pepper reveal the massive evolution of plant disease resistance genes by retroduplication.</title>
        <authorList>
            <person name="Kim S."/>
            <person name="Park J."/>
            <person name="Yeom S.-I."/>
            <person name="Kim Y.-M."/>
            <person name="Seo E."/>
            <person name="Kim K.-T."/>
            <person name="Kim M.-S."/>
            <person name="Lee J.M."/>
            <person name="Cheong K."/>
            <person name="Shin H.-S."/>
            <person name="Kim S.-B."/>
            <person name="Han K."/>
            <person name="Lee J."/>
            <person name="Park M."/>
            <person name="Lee H.-A."/>
            <person name="Lee H.-Y."/>
            <person name="Lee Y."/>
            <person name="Oh S."/>
            <person name="Lee J.H."/>
            <person name="Choi E."/>
            <person name="Choi E."/>
            <person name="Lee S.E."/>
            <person name="Jeon J."/>
            <person name="Kim H."/>
            <person name="Choi G."/>
            <person name="Song H."/>
            <person name="Lee J."/>
            <person name="Lee S.-C."/>
            <person name="Kwon J.-K."/>
            <person name="Lee H.-Y."/>
            <person name="Koo N."/>
            <person name="Hong Y."/>
            <person name="Kim R.W."/>
            <person name="Kang W.-H."/>
            <person name="Huh J.H."/>
            <person name="Kang B.-C."/>
            <person name="Yang T.-J."/>
            <person name="Lee Y.-H."/>
            <person name="Bennetzen J.L."/>
            <person name="Choi D."/>
        </authorList>
    </citation>
    <scope>NUCLEOTIDE SEQUENCE [LARGE SCALE GENOMIC DNA]</scope>
    <source>
        <strain evidence="2">cv. PBC81</strain>
    </source>
</reference>
<name>A0A2G2WPM7_CAPBA</name>
<dbReference type="Proteomes" id="UP000224567">
    <property type="component" value="Unassembled WGS sequence"/>
</dbReference>
<evidence type="ECO:0000313" key="2">
    <source>
        <dbReference type="Proteomes" id="UP000224567"/>
    </source>
</evidence>
<dbReference type="EMBL" id="MLFT02000005">
    <property type="protein sequence ID" value="PHT47195.1"/>
    <property type="molecule type" value="Genomic_DNA"/>
</dbReference>
<comment type="caution">
    <text evidence="1">The sequence shown here is derived from an EMBL/GenBank/DDBJ whole genome shotgun (WGS) entry which is preliminary data.</text>
</comment>
<keyword evidence="2" id="KW-1185">Reference proteome</keyword>
<proteinExistence type="predicted"/>